<dbReference type="OrthoDB" id="10328125at2759"/>
<dbReference type="RefSeq" id="XP_016605880.1">
    <property type="nucleotide sequence ID" value="XM_016755031.1"/>
</dbReference>
<gene>
    <name evidence="1" type="ORF">SPPG_06836</name>
</gene>
<dbReference type="InParanoid" id="A0A0L0H8I2"/>
<reference evidence="1 2" key="1">
    <citation type="submission" date="2009-08" db="EMBL/GenBank/DDBJ databases">
        <title>The Genome Sequence of Spizellomyces punctatus strain DAOM BR117.</title>
        <authorList>
            <consortium name="The Broad Institute Genome Sequencing Platform"/>
            <person name="Russ C."/>
            <person name="Cuomo C."/>
            <person name="Shea T."/>
            <person name="Young S.K."/>
            <person name="Zeng Q."/>
            <person name="Koehrsen M."/>
            <person name="Haas B."/>
            <person name="Borodovsky M."/>
            <person name="Guigo R."/>
            <person name="Alvarado L."/>
            <person name="Berlin A."/>
            <person name="Bochicchio J."/>
            <person name="Borenstein D."/>
            <person name="Chapman S."/>
            <person name="Chen Z."/>
            <person name="Engels R."/>
            <person name="Freedman E."/>
            <person name="Gellesch M."/>
            <person name="Goldberg J."/>
            <person name="Griggs A."/>
            <person name="Gujja S."/>
            <person name="Heiman D."/>
            <person name="Hepburn T."/>
            <person name="Howarth C."/>
            <person name="Jen D."/>
            <person name="Larson L."/>
            <person name="Lewis B."/>
            <person name="Mehta T."/>
            <person name="Park D."/>
            <person name="Pearson M."/>
            <person name="Roberts A."/>
            <person name="Saif S."/>
            <person name="Shenoy N."/>
            <person name="Sisk P."/>
            <person name="Stolte C."/>
            <person name="Sykes S."/>
            <person name="Thomson T."/>
            <person name="Walk T."/>
            <person name="White J."/>
            <person name="Yandava C."/>
            <person name="Burger G."/>
            <person name="Gray M.W."/>
            <person name="Holland P.W.H."/>
            <person name="King N."/>
            <person name="Lang F.B.F."/>
            <person name="Roger A.J."/>
            <person name="Ruiz-Trillo I."/>
            <person name="Lander E."/>
            <person name="Nusbaum C."/>
        </authorList>
    </citation>
    <scope>NUCLEOTIDE SEQUENCE [LARGE SCALE GENOMIC DNA]</scope>
    <source>
        <strain evidence="1 2">DAOM BR117</strain>
    </source>
</reference>
<protein>
    <submittedName>
        <fullName evidence="1">Uncharacterized protein</fullName>
    </submittedName>
</protein>
<name>A0A0L0H8I2_SPIPD</name>
<keyword evidence="2" id="KW-1185">Reference proteome</keyword>
<accession>A0A0L0H8I2</accession>
<dbReference type="EMBL" id="KQ257462">
    <property type="protein sequence ID" value="KNC97840.1"/>
    <property type="molecule type" value="Genomic_DNA"/>
</dbReference>
<dbReference type="AlphaFoldDB" id="A0A0L0H8I2"/>
<dbReference type="GeneID" id="27690109"/>
<sequence length="411" mass="47097">MAQQVCGTVMNRTWTSFRRLSQISLSICKMLQVSQISSPPPTRIPYPNPRVPPPPVPTPLILDAYITDKRVDDEGLLDRYLELADPIVDERVVGWLNTKGTLERLVRRSMTDKRAVDVLCKVDVNVLSGWLVVRILRVMWAEFEGDEEFMYFRKLFLYLLRHDRTVGDWTLHGTPSPMSILVRHAHDANIADCFLSIVFETDANRLQACRTYITQLSEMFDTDDQTLDGIADLLLRVVDEAAGNPFGYMLFTGFNARFLLERVMERRPECVRVLCGLVMNSVKREGCPPLCPDILPIVLQHVGELGRVVDEIIRSGRKETTTVLYILDILGTLVRWAAVDDLQELQSVPWCLLVEAVFGRYRECDLYFGRVVRLLEGIVARECEEWVEDVIRMLDKGNDGQRKILQQILKV</sequence>
<dbReference type="VEuPathDB" id="FungiDB:SPPG_06836"/>
<evidence type="ECO:0000313" key="1">
    <source>
        <dbReference type="EMBL" id="KNC97840.1"/>
    </source>
</evidence>
<proteinExistence type="predicted"/>
<dbReference type="Proteomes" id="UP000053201">
    <property type="component" value="Unassembled WGS sequence"/>
</dbReference>
<organism evidence="1 2">
    <name type="scientific">Spizellomyces punctatus (strain DAOM BR117)</name>
    <dbReference type="NCBI Taxonomy" id="645134"/>
    <lineage>
        <taxon>Eukaryota</taxon>
        <taxon>Fungi</taxon>
        <taxon>Fungi incertae sedis</taxon>
        <taxon>Chytridiomycota</taxon>
        <taxon>Chytridiomycota incertae sedis</taxon>
        <taxon>Chytridiomycetes</taxon>
        <taxon>Spizellomycetales</taxon>
        <taxon>Spizellomycetaceae</taxon>
        <taxon>Spizellomyces</taxon>
    </lineage>
</organism>
<evidence type="ECO:0000313" key="2">
    <source>
        <dbReference type="Proteomes" id="UP000053201"/>
    </source>
</evidence>